<proteinExistence type="inferred from homology"/>
<evidence type="ECO:0000313" key="5">
    <source>
        <dbReference type="Proteomes" id="UP001153292"/>
    </source>
</evidence>
<dbReference type="PANTHER" id="PTHR24320">
    <property type="entry name" value="RETINOL DEHYDROGENASE"/>
    <property type="match status" value="1"/>
</dbReference>
<dbReference type="EMBL" id="OU963896">
    <property type="protein sequence ID" value="CAH0404887.1"/>
    <property type="molecule type" value="Genomic_DNA"/>
</dbReference>
<evidence type="ECO:0008006" key="6">
    <source>
        <dbReference type="Google" id="ProtNLM"/>
    </source>
</evidence>
<sequence length="371" mass="41728">MMLSRVQGASNVCFTKRHLTIVTSTKNVLGGCFKTLGKEIDFIRIHGPTADEVTRDVDLTDKTCLLTGASGGIGLEMTRCLLARNCTTLAVCRNLYEAGGALRSTCDNQHLLRLYKTNLASLKSVKNTSDELVKLDRKIDIVILNAGVFGLPWTITEDGLETTFEVNYLSQYYLLTNIENMLAPDARVVFVSSESHRNIKWSLNNILAPTIDSLSLPKDEYTSIRAYNVSKLCGILAMHYLGYRWLNTSKQVFCAHPGSFVKTKLCRNWWVYEALYTTMKPFSKTIAQAASTPLYCATSPELKGLSALYFKDCKRCEESELAKDFQLAFRVQDLTFELLRNRTAPVMETLSQYREQSKDTENETLVSNYSG</sequence>
<dbReference type="PANTHER" id="PTHR24320:SF282">
    <property type="entry name" value="WW DOMAIN-CONTAINING OXIDOREDUCTASE"/>
    <property type="match status" value="1"/>
</dbReference>
<dbReference type="Pfam" id="PF00106">
    <property type="entry name" value="adh_short"/>
    <property type="match status" value="1"/>
</dbReference>
<gene>
    <name evidence="4" type="ORF">CHILSU_LOCUS8236</name>
</gene>
<keyword evidence="3" id="KW-0560">Oxidoreductase</keyword>
<protein>
    <recommendedName>
        <fullName evidence="6">WW domain-containing oxidoreductase</fullName>
    </recommendedName>
</protein>
<dbReference type="Gene3D" id="3.40.50.720">
    <property type="entry name" value="NAD(P)-binding Rossmann-like Domain"/>
    <property type="match status" value="1"/>
</dbReference>
<organism evidence="4 5">
    <name type="scientific">Chilo suppressalis</name>
    <name type="common">Asiatic rice borer moth</name>
    <dbReference type="NCBI Taxonomy" id="168631"/>
    <lineage>
        <taxon>Eukaryota</taxon>
        <taxon>Metazoa</taxon>
        <taxon>Ecdysozoa</taxon>
        <taxon>Arthropoda</taxon>
        <taxon>Hexapoda</taxon>
        <taxon>Insecta</taxon>
        <taxon>Pterygota</taxon>
        <taxon>Neoptera</taxon>
        <taxon>Endopterygota</taxon>
        <taxon>Lepidoptera</taxon>
        <taxon>Glossata</taxon>
        <taxon>Ditrysia</taxon>
        <taxon>Pyraloidea</taxon>
        <taxon>Crambidae</taxon>
        <taxon>Crambinae</taxon>
        <taxon>Chilo</taxon>
    </lineage>
</organism>
<dbReference type="PRINTS" id="PR00081">
    <property type="entry name" value="GDHRDH"/>
</dbReference>
<evidence type="ECO:0000256" key="2">
    <source>
        <dbReference type="ARBA" id="ARBA00022857"/>
    </source>
</evidence>
<dbReference type="InterPro" id="IPR002347">
    <property type="entry name" value="SDR_fam"/>
</dbReference>
<keyword evidence="5" id="KW-1185">Reference proteome</keyword>
<name>A0ABN8B8Q0_CHISP</name>
<evidence type="ECO:0000256" key="3">
    <source>
        <dbReference type="ARBA" id="ARBA00023002"/>
    </source>
</evidence>
<accession>A0ABN8B8Q0</accession>
<comment type="similarity">
    <text evidence="1">Belongs to the short-chain dehydrogenases/reductases (SDR) family.</text>
</comment>
<reference evidence="4" key="1">
    <citation type="submission" date="2021-12" db="EMBL/GenBank/DDBJ databases">
        <authorList>
            <person name="King R."/>
        </authorList>
    </citation>
    <scope>NUCLEOTIDE SEQUENCE</scope>
</reference>
<dbReference type="Proteomes" id="UP001153292">
    <property type="component" value="Chromosome 3"/>
</dbReference>
<keyword evidence="2" id="KW-0521">NADP</keyword>
<dbReference type="InterPro" id="IPR036291">
    <property type="entry name" value="NAD(P)-bd_dom_sf"/>
</dbReference>
<dbReference type="SUPFAM" id="SSF51735">
    <property type="entry name" value="NAD(P)-binding Rossmann-fold domains"/>
    <property type="match status" value="1"/>
</dbReference>
<evidence type="ECO:0000256" key="1">
    <source>
        <dbReference type="ARBA" id="ARBA00006484"/>
    </source>
</evidence>
<evidence type="ECO:0000313" key="4">
    <source>
        <dbReference type="EMBL" id="CAH0404887.1"/>
    </source>
</evidence>